<protein>
    <recommendedName>
        <fullName evidence="3">Zinc-dependent peptidase</fullName>
    </recommendedName>
</protein>
<dbReference type="Gene3D" id="3.40.390.10">
    <property type="entry name" value="Collagenase (Catalytic Domain)"/>
    <property type="match status" value="1"/>
</dbReference>
<evidence type="ECO:0000313" key="1">
    <source>
        <dbReference type="EMBL" id="SDZ31404.1"/>
    </source>
</evidence>
<dbReference type="GO" id="GO:0005829">
    <property type="term" value="C:cytosol"/>
    <property type="evidence" value="ECO:0007669"/>
    <property type="project" value="TreeGrafter"/>
</dbReference>
<dbReference type="EMBL" id="FNPE01000017">
    <property type="protein sequence ID" value="SDZ31404.1"/>
    <property type="molecule type" value="Genomic_DNA"/>
</dbReference>
<dbReference type="PANTHER" id="PTHR30164">
    <property type="entry name" value="MTFA PEPTIDASE"/>
    <property type="match status" value="1"/>
</dbReference>
<evidence type="ECO:0000313" key="2">
    <source>
        <dbReference type="Proteomes" id="UP000183417"/>
    </source>
</evidence>
<dbReference type="PANTHER" id="PTHR30164:SF2">
    <property type="entry name" value="PROTEIN MTFA"/>
    <property type="match status" value="1"/>
</dbReference>
<dbReference type="GO" id="GO:0004177">
    <property type="term" value="F:aminopeptidase activity"/>
    <property type="evidence" value="ECO:0007669"/>
    <property type="project" value="TreeGrafter"/>
</dbReference>
<accession>A0A1H3S0G2</accession>
<dbReference type="GO" id="GO:0008237">
    <property type="term" value="F:metallopeptidase activity"/>
    <property type="evidence" value="ECO:0007669"/>
    <property type="project" value="InterPro"/>
</dbReference>
<dbReference type="CDD" id="cd20169">
    <property type="entry name" value="Peptidase_M90_mtfA"/>
    <property type="match status" value="1"/>
</dbReference>
<dbReference type="InterPro" id="IPR042252">
    <property type="entry name" value="MtfA_N"/>
</dbReference>
<evidence type="ECO:0008006" key="3">
    <source>
        <dbReference type="Google" id="ProtNLM"/>
    </source>
</evidence>
<dbReference type="InterPro" id="IPR010384">
    <property type="entry name" value="MtfA_fam"/>
</dbReference>
<dbReference type="InterPro" id="IPR024079">
    <property type="entry name" value="MetalloPept_cat_dom_sf"/>
</dbReference>
<dbReference type="Pfam" id="PF06167">
    <property type="entry name" value="Peptidase_M90"/>
    <property type="match status" value="1"/>
</dbReference>
<dbReference type="RefSeq" id="WP_016450539.1">
    <property type="nucleotide sequence ID" value="NZ_CP141274.1"/>
</dbReference>
<sequence length="289" mass="31595">MSLWRQLGHWVRRLGRRARSAVSPVPEIPAPLWLSTLAAYPFLSSLTLEEQSKLRALAAVFLQRKRFHGAHGLQVSDAMALEIAAQACLPLLHWGEPQGALSWYDDFVGIVVHPGDAVARRQSMDEAGVIHDYDEVIMGEAMHGGPVMLSWQAIGAGRGPHASHHGHGGQAANVVIHEFAHKIDMRNGGADGCPPLPPGFMGSGSARQAREIWQAAWAPAYDAFREQITIAERFGGEWPWLDGYGATAPAEFFAVACEAFFVDRARFALEFPTLEPLLAALFKPATRHP</sequence>
<dbReference type="SUPFAM" id="SSF55486">
    <property type="entry name" value="Metalloproteases ('zincins'), catalytic domain"/>
    <property type="match status" value="1"/>
</dbReference>
<dbReference type="GeneID" id="94693853"/>
<reference evidence="1 2" key="1">
    <citation type="submission" date="2016-10" db="EMBL/GenBank/DDBJ databases">
        <authorList>
            <person name="de Groot N.N."/>
        </authorList>
    </citation>
    <scope>NUCLEOTIDE SEQUENCE [LARGE SCALE GENOMIC DNA]</scope>
    <source>
        <strain evidence="1 2">LMG 24775</strain>
    </source>
</reference>
<organism evidence="1 2">
    <name type="scientific">Delftia lacustris</name>
    <dbReference type="NCBI Taxonomy" id="558537"/>
    <lineage>
        <taxon>Bacteria</taxon>
        <taxon>Pseudomonadati</taxon>
        <taxon>Pseudomonadota</taxon>
        <taxon>Betaproteobacteria</taxon>
        <taxon>Burkholderiales</taxon>
        <taxon>Comamonadaceae</taxon>
        <taxon>Delftia</taxon>
    </lineage>
</organism>
<dbReference type="AlphaFoldDB" id="A0A1H3S0G2"/>
<name>A0A1H3S0G2_9BURK</name>
<dbReference type="Gene3D" id="1.10.472.150">
    <property type="entry name" value="Glucose-regulated metallo-peptidase M90, N-terminal domain"/>
    <property type="match status" value="1"/>
</dbReference>
<dbReference type="Proteomes" id="UP000183417">
    <property type="component" value="Unassembled WGS sequence"/>
</dbReference>
<proteinExistence type="predicted"/>
<gene>
    <name evidence="1" type="ORF">SAMN05421547_117113</name>
</gene>